<sequence>MPSIVSRFVWSATNQLLFSCAALLGCRTPGESSVQASVPGVRPAPVSGYRVVATLPHSVSSFTEGFFYLNGLFYESTGLKGHSELRVTFPKTGDLKLKAGLSPDLFGEGIVDVGRYIYQWTWQAHRGIIYSNRTLQQVGSFTYSGEGWGMTRDDSDIITSDGSATLSFRNPASFTVTRQITVRDAGQPVPMLNELEYIKGSIYANVWHTNRIARISPSDGRLLEWIDLSGLEPDAEERDPEAVLNGIAYDQKGDRMFVTGKLWKHIYQIEVVPPTK</sequence>
<reference evidence="1 2" key="1">
    <citation type="submission" date="2016-10" db="EMBL/GenBank/DDBJ databases">
        <authorList>
            <person name="de Groot N.N."/>
        </authorList>
    </citation>
    <scope>NUCLEOTIDE SEQUENCE [LARGE SCALE GENOMIC DNA]</scope>
    <source>
        <strain evidence="1 2">DSM 22489</strain>
    </source>
</reference>
<dbReference type="EMBL" id="FNVA01000007">
    <property type="protein sequence ID" value="SEG63255.1"/>
    <property type="molecule type" value="Genomic_DNA"/>
</dbReference>
<accession>A0A1H6BS35</accession>
<dbReference type="PANTHER" id="PTHR31270">
    <property type="entry name" value="GLUTAMINYL-PEPTIDE CYCLOTRANSFERASE"/>
    <property type="match status" value="1"/>
</dbReference>
<organism evidence="1 2">
    <name type="scientific">Bryocella elongata</name>
    <dbReference type="NCBI Taxonomy" id="863522"/>
    <lineage>
        <taxon>Bacteria</taxon>
        <taxon>Pseudomonadati</taxon>
        <taxon>Acidobacteriota</taxon>
        <taxon>Terriglobia</taxon>
        <taxon>Terriglobales</taxon>
        <taxon>Acidobacteriaceae</taxon>
        <taxon>Bryocella</taxon>
    </lineage>
</organism>
<dbReference type="AlphaFoldDB" id="A0A1H6BS35"/>
<dbReference type="InterPro" id="IPR011044">
    <property type="entry name" value="Quino_amine_DH_bsu"/>
</dbReference>
<dbReference type="Pfam" id="PF05096">
    <property type="entry name" value="Glu_cyclase_2"/>
    <property type="match status" value="1"/>
</dbReference>
<dbReference type="PROSITE" id="PS51257">
    <property type="entry name" value="PROKAR_LIPOPROTEIN"/>
    <property type="match status" value="1"/>
</dbReference>
<keyword evidence="2" id="KW-1185">Reference proteome</keyword>
<dbReference type="SUPFAM" id="SSF50969">
    <property type="entry name" value="YVTN repeat-like/Quinoprotein amine dehydrogenase"/>
    <property type="match status" value="1"/>
</dbReference>
<name>A0A1H6BS35_9BACT</name>
<keyword evidence="1" id="KW-0808">Transferase</keyword>
<dbReference type="RefSeq" id="WP_103934790.1">
    <property type="nucleotide sequence ID" value="NZ_FNVA01000007.1"/>
</dbReference>
<evidence type="ECO:0000313" key="2">
    <source>
        <dbReference type="Proteomes" id="UP000236728"/>
    </source>
</evidence>
<proteinExistence type="predicted"/>
<dbReference type="Proteomes" id="UP000236728">
    <property type="component" value="Unassembled WGS sequence"/>
</dbReference>
<dbReference type="InterPro" id="IPR007788">
    <property type="entry name" value="QCT"/>
</dbReference>
<dbReference type="OrthoDB" id="9783700at2"/>
<gene>
    <name evidence="1" type="ORF">SAMN05421819_3959</name>
</gene>
<evidence type="ECO:0000313" key="1">
    <source>
        <dbReference type="EMBL" id="SEG63255.1"/>
    </source>
</evidence>
<protein>
    <submittedName>
        <fullName evidence="1">Glutamine cyclotransferase</fullName>
    </submittedName>
</protein>
<dbReference type="PANTHER" id="PTHR31270:SF1">
    <property type="entry name" value="GLUTAMINYL-PEPTIDE CYCLOTRANSFERASE"/>
    <property type="match status" value="1"/>
</dbReference>
<dbReference type="GO" id="GO:0016603">
    <property type="term" value="F:glutaminyl-peptide cyclotransferase activity"/>
    <property type="evidence" value="ECO:0007669"/>
    <property type="project" value="InterPro"/>
</dbReference>